<evidence type="ECO:0000313" key="2">
    <source>
        <dbReference type="EMBL" id="EUA52359.1"/>
    </source>
</evidence>
<feature type="compositionally biased region" description="Pro residues" evidence="1">
    <location>
        <begin position="1"/>
        <end position="10"/>
    </location>
</feature>
<reference evidence="2" key="1">
    <citation type="submission" date="2014-01" db="EMBL/GenBank/DDBJ databases">
        <authorList>
            <person name="Brown-Elliot B."/>
            <person name="Wallace R."/>
            <person name="Lenaerts A."/>
            <person name="Ordway D."/>
            <person name="DeGroote M.A."/>
            <person name="Parker T."/>
            <person name="Sizemore C."/>
            <person name="Tallon L.J."/>
            <person name="Sadzewicz L.K."/>
            <person name="Sengamalay N."/>
            <person name="Fraser C.M."/>
            <person name="Hine E."/>
            <person name="Shefchek K.A."/>
            <person name="Das S.P."/>
            <person name="Tettelin H."/>
        </authorList>
    </citation>
    <scope>NUCLEOTIDE SEQUENCE [LARGE SCALE GENOMIC DNA]</scope>
    <source>
        <strain evidence="2">4042</strain>
    </source>
</reference>
<protein>
    <submittedName>
        <fullName evidence="2">Uncharacterized protein</fullName>
    </submittedName>
</protein>
<feature type="region of interest" description="Disordered" evidence="1">
    <location>
        <begin position="1"/>
        <end position="56"/>
    </location>
</feature>
<dbReference type="EMBL" id="JAOB01000033">
    <property type="protein sequence ID" value="EUA52359.1"/>
    <property type="molecule type" value="Genomic_DNA"/>
</dbReference>
<gene>
    <name evidence="2" type="ORF">I553_2546</name>
</gene>
<organism evidence="2">
    <name type="scientific">Mycobacterium xenopi 4042</name>
    <dbReference type="NCBI Taxonomy" id="1299334"/>
    <lineage>
        <taxon>Bacteria</taxon>
        <taxon>Bacillati</taxon>
        <taxon>Actinomycetota</taxon>
        <taxon>Actinomycetes</taxon>
        <taxon>Mycobacteriales</taxon>
        <taxon>Mycobacteriaceae</taxon>
        <taxon>Mycobacterium</taxon>
    </lineage>
</organism>
<name>X8C8F3_MYCXE</name>
<sequence length="56" mass="5613">MPADTDPPPLTALRPRASSSQGTAAGRRSRNGGTSGGAGGVHALREVCRAGQETQP</sequence>
<dbReference type="AlphaFoldDB" id="X8C8F3"/>
<accession>X8C8F3</accession>
<dbReference type="PATRIC" id="fig|1299334.3.peg.3652"/>
<evidence type="ECO:0000256" key="1">
    <source>
        <dbReference type="SAM" id="MobiDB-lite"/>
    </source>
</evidence>
<proteinExistence type="predicted"/>
<comment type="caution">
    <text evidence="2">The sequence shown here is derived from an EMBL/GenBank/DDBJ whole genome shotgun (WGS) entry which is preliminary data.</text>
</comment>